<dbReference type="PANTHER" id="PTHR34290:SF2">
    <property type="entry name" value="OS04G0668800 PROTEIN"/>
    <property type="match status" value="1"/>
</dbReference>
<dbReference type="Proteomes" id="UP000027647">
    <property type="component" value="Unassembled WGS sequence"/>
</dbReference>
<dbReference type="STRING" id="1044.EH31_04990"/>
<accession>A0A074MGS1</accession>
<sequence length="122" mass="13757">MDMQAPSQPRTKVWFDGACPLCIREIGVMKRLDRQGAIDFVDVSASADPSCPIDQSELLARFHAEENGRVLSGAEAFAAMWRAIPVLRPLGLISRNRAVLAVLERLYILFLRVRPRLQKLLR</sequence>
<dbReference type="EMBL" id="JMIW01000001">
    <property type="protein sequence ID" value="KEO92030.1"/>
    <property type="molecule type" value="Genomic_DNA"/>
</dbReference>
<gene>
    <name evidence="1" type="ORF">EH31_04990</name>
</gene>
<name>A0A074MGS1_ERYLO</name>
<dbReference type="eggNOG" id="COG3011">
    <property type="taxonomic scope" value="Bacteria"/>
</dbReference>
<protein>
    <submittedName>
        <fullName evidence="1">Thiol-disulfide oxidoreductase</fullName>
    </submittedName>
</protein>
<dbReference type="Pfam" id="PF04134">
    <property type="entry name" value="DCC1-like"/>
    <property type="match status" value="1"/>
</dbReference>
<organism evidence="1 2">
    <name type="scientific">Erythrobacter longus</name>
    <dbReference type="NCBI Taxonomy" id="1044"/>
    <lineage>
        <taxon>Bacteria</taxon>
        <taxon>Pseudomonadati</taxon>
        <taxon>Pseudomonadota</taxon>
        <taxon>Alphaproteobacteria</taxon>
        <taxon>Sphingomonadales</taxon>
        <taxon>Erythrobacteraceae</taxon>
        <taxon>Erythrobacter/Porphyrobacter group</taxon>
        <taxon>Erythrobacter</taxon>
    </lineage>
</organism>
<proteinExistence type="predicted"/>
<dbReference type="InterPro" id="IPR007263">
    <property type="entry name" value="DCC1-like"/>
</dbReference>
<dbReference type="GO" id="GO:0015035">
    <property type="term" value="F:protein-disulfide reductase activity"/>
    <property type="evidence" value="ECO:0007669"/>
    <property type="project" value="InterPro"/>
</dbReference>
<dbReference type="AlphaFoldDB" id="A0A074MGS1"/>
<evidence type="ECO:0000313" key="1">
    <source>
        <dbReference type="EMBL" id="KEO92030.1"/>
    </source>
</evidence>
<reference evidence="1 2" key="1">
    <citation type="submission" date="2014-04" db="EMBL/GenBank/DDBJ databases">
        <title>A comprehensive comparison of genomes of Erythrobacter spp. strains.</title>
        <authorList>
            <person name="Zheng Q."/>
        </authorList>
    </citation>
    <scope>NUCLEOTIDE SEQUENCE [LARGE SCALE GENOMIC DNA]</scope>
    <source>
        <strain evidence="1 2">DSM 6997</strain>
    </source>
</reference>
<dbReference type="PANTHER" id="PTHR34290">
    <property type="entry name" value="SI:CH73-390P7.2"/>
    <property type="match status" value="1"/>
</dbReference>
<evidence type="ECO:0000313" key="2">
    <source>
        <dbReference type="Proteomes" id="UP000027647"/>
    </source>
</evidence>
<dbReference type="RefSeq" id="WP_051698935.1">
    <property type="nucleotide sequence ID" value="NZ_JMIW01000001.1"/>
</dbReference>
<dbReference type="InterPro" id="IPR044691">
    <property type="entry name" value="DCC1_Trx"/>
</dbReference>
<comment type="caution">
    <text evidence="1">The sequence shown here is derived from an EMBL/GenBank/DDBJ whole genome shotgun (WGS) entry which is preliminary data.</text>
</comment>
<keyword evidence="2" id="KW-1185">Reference proteome</keyword>